<keyword evidence="8" id="KW-0732">Signal</keyword>
<dbReference type="GO" id="GO:0006897">
    <property type="term" value="P:endocytosis"/>
    <property type="evidence" value="ECO:0007669"/>
    <property type="project" value="UniProtKB-KW"/>
</dbReference>
<dbReference type="PIRSF" id="PIRSF036312">
    <property type="entry name" value="Fibrillin"/>
    <property type="match status" value="1"/>
</dbReference>
<dbReference type="Pfam" id="PF14670">
    <property type="entry name" value="FXa_inhibition"/>
    <property type="match status" value="3"/>
</dbReference>
<dbReference type="PANTHER" id="PTHR24050">
    <property type="entry name" value="PA14 DOMAIN-CONTAINING PROTEIN"/>
    <property type="match status" value="1"/>
</dbReference>
<evidence type="ECO:0000256" key="11">
    <source>
        <dbReference type="ARBA" id="ARBA00023136"/>
    </source>
</evidence>
<sequence length="2250" mass="250087">MTDEDECTSGTAQCDHGCINTIGSFKCTCREGYELSVDQKTCEAINRCAVRNGGCEQICQSEAGQQSCDCFNGYRLNTDKTTCSDIDECTEQLSGCEQDCNNTVGSFICSCKKGFQLDSNNKTCSDKDECQSFNGGCEEICTNLIGSYTCSCPAGRTLLPDGRTCSGMELPHVGGVSQPLTMLSTSPWYTRTSNSDVVVTDRVVMVNATSSTVPVSLAGVELDLSHSTSIITQYKGKSFADLIPSLGEVIDTNDCIAQNLSSRDMYEFISSDSLINAMFDTLLSLLPPWMTLERAQITNGRGRRSVETPERRVHRHKRSLVDINNLNTQVVLGEQVENLPFCKGAPVKPGNRYSVLQFQTNFSVEVFNNEIFLPSPLRGEEFCLIVDISEPGSVFLMIPEQSRDLFLQLDIFKTLNDKNGLHVKPRGIGLSLNQGVQVPSRHKELTLWNGDHIFKYLIRKEASVWMGGDMTYSSSVLTMDASIDMFLTVPDVKDMLIAMFIEEWNAFATAKASGNITLKFKLMGKNYTLFLQDLLTSNLDMYMSVGGLQPRQWCGQSANPPGVFFSALLQINPFKGVPIVGDWLFYNTHKVYAFAMTDPASRITPNMTIDIKNDIIQIKDVVTRFKSLLDTEKRRLQSLVSNITFLVINELSQKLILFETDISQVLAKWQINGWRISDIKDVLKRFWKSLTDVKDLTRKIRDQLEHYVDAVVQNFRTYIQNEIDIIKNNIAIAIGKLRSQISDALKKYSAFGLKYRTTITIFGLDIIGVDLEAVYSADFLMRCSRFDKVRNLLKGEEAFRALGRISVGRKLGYFISAQFGGGVGVAISKSSDKVVVQLNAFVSILGIRFTGDLFITKNSLSTYVEGNVWGIFLAQIDIEAETGKKWYQLTFNVRGRFVAKAKRKKRQVQTRSESFQASYLDALKKVVRRTADWAERRLSDAQDALKAGEKGLSKAQNWLDEKKEDLRGANKVFDKAVEKLQRAKDKLEAAKGPFKRAMEKLNKAQRKVDRLCRIRSCRKLCLPGVKCKICRKKVGWAKIPYPCCRFTSCMIRFPDPICVAANLACRVVRGIAYAALEAAKLFVRAPMAALDIAKGAVSVTQFAVDKSRVVLKVAEGVLEVAKLGLEGAKATLRIARGALEAIKIAIGAAAKILEFVISFGLQSLVDVKNCGFDVQLSTVDLPAFEVGCDVNLFRLGWIPIRMKINFKNPIASLWSAAKATIDAVAKNFKNVFGKRKRRDIAFETTHQILRALRKARSVGNDTDFLQLLNDTAVLFNNSIDITKDSVGLDGVNNDENNFDYENRRLSFERKCTLLTAHLNFLKDTIETLFDLANETKESMDTFSYAEGNLDKYDINEIGGNMTLEKANISVDYAKHYNLTREDLEQAMKDAKQVIMNDEYLQDIDQVASSSKATMQAEADSVDINMFINSWMTALENITAGHFNESDCVDFRDCLLHSLSAMYDLFSGDEHSNISEIEPVLDEIAENIFSIVQNSTLPLDEIYNNTHALKKSLILLNDFNVYCSKPPTFSSQLSNVTVYEGGTAVFVCDVTASPDPSVWWFKDDELIDGETESILEIRNVSIKDVALYSCMAGNLVANLTSNKADLLIAENIHNISTCSVDNGGCDQLCTNMVGTVLCTCNEGYKISSVDKKKCEDIDECKEMQHGCKSCNNSDGSFTCVCSTGHIFDEQNKRCIKGNDMCALINLDCSQTSGCHVDETGGMACYCDDGFILSSNGTSCIDVDECLQNVCDHTCTNTLGSYTCSCNIGYQLQYDECVACEFPFWGPDCSNVCNCAAASSCDPVNGCLCEEGWQGENCDIDVDECQVYTNICNNTVQECFNEEGFYSCLCPEGYTEANNGSCVDIKECSEVETQCSQICNELEGSFSCDCYSGYYLDTDNKTCSAQNMVLKYFKGCHSNTYGHNCSNTCNCNPDHTTNRNQMCDTATGSCICNASWTGVTCDDDVNECSDVTVCDNLQNTGCHNEIGSYECDCLRGFVKTTTGDCVADKRNNGSIDNSGKDMVISLTMRMEITLPTGFNLNVTKTYRMTANEITESLIQYFKRYIDDNFNVLIHDLRIGSLIVDFSLIMNNTGTSYQSAVKAAWVLLKGVSMPYNNQSLAAYLVYSKSGVGQCQLRSQLIGPCDVGENCIEDRNGPICRKDNTTNLGKILKLSPYTKPFVYVLSGVIAMILVLAVAGLIAYILRSRFRVNNYDSWLTNTAESSAKPKCQWIKKDHGQYLFTVVAKIAVYKSY</sequence>
<dbReference type="Pfam" id="PF13927">
    <property type="entry name" value="Ig_3"/>
    <property type="match status" value="1"/>
</dbReference>
<keyword evidence="21" id="KW-1185">Reference proteome</keyword>
<dbReference type="InterPro" id="IPR018097">
    <property type="entry name" value="EGF_Ca-bd_CS"/>
</dbReference>
<dbReference type="SUPFAM" id="SSF57184">
    <property type="entry name" value="Growth factor receptor domain"/>
    <property type="match status" value="2"/>
</dbReference>
<evidence type="ECO:0000256" key="5">
    <source>
        <dbReference type="ARBA" id="ARBA00022536"/>
    </source>
</evidence>
<dbReference type="SMART" id="SM00408">
    <property type="entry name" value="IGc2"/>
    <property type="match status" value="1"/>
</dbReference>
<evidence type="ECO:0000256" key="6">
    <source>
        <dbReference type="ARBA" id="ARBA00022583"/>
    </source>
</evidence>
<dbReference type="FunFam" id="2.10.25.10:FF:000005">
    <property type="entry name" value="Fibrillin 2"/>
    <property type="match status" value="1"/>
</dbReference>
<keyword evidence="7 17" id="KW-0812">Transmembrane</keyword>
<dbReference type="GO" id="GO:0005509">
    <property type="term" value="F:calcium ion binding"/>
    <property type="evidence" value="ECO:0007669"/>
    <property type="project" value="InterPro"/>
</dbReference>
<keyword evidence="11 17" id="KW-0472">Membrane</keyword>
<dbReference type="InterPro" id="IPR049883">
    <property type="entry name" value="NOTCH1_EGF-like"/>
</dbReference>
<feature type="domain" description="EGF-like" evidence="18">
    <location>
        <begin position="1962"/>
        <end position="2001"/>
    </location>
</feature>
<feature type="coiled-coil region" evidence="16">
    <location>
        <begin position="966"/>
        <end position="1014"/>
    </location>
</feature>
<evidence type="ECO:0000256" key="16">
    <source>
        <dbReference type="SAM" id="Coils"/>
    </source>
</evidence>
<keyword evidence="10 17" id="KW-1133">Transmembrane helix</keyword>
<organism evidence="20 21">
    <name type="scientific">Pinctada imbricata</name>
    <name type="common">Atlantic pearl-oyster</name>
    <name type="synonym">Pinctada martensii</name>
    <dbReference type="NCBI Taxonomy" id="66713"/>
    <lineage>
        <taxon>Eukaryota</taxon>
        <taxon>Metazoa</taxon>
        <taxon>Spiralia</taxon>
        <taxon>Lophotrochozoa</taxon>
        <taxon>Mollusca</taxon>
        <taxon>Bivalvia</taxon>
        <taxon>Autobranchia</taxon>
        <taxon>Pteriomorphia</taxon>
        <taxon>Pterioida</taxon>
        <taxon>Pterioidea</taxon>
        <taxon>Pteriidae</taxon>
        <taxon>Pinctada</taxon>
    </lineage>
</organism>
<dbReference type="InterPro" id="IPR000742">
    <property type="entry name" value="EGF"/>
</dbReference>
<comment type="subcellular location">
    <subcellularLocation>
        <location evidence="1">Membrane</location>
        <topology evidence="1">Single-pass type I membrane protein</topology>
    </subcellularLocation>
    <subcellularLocation>
        <location evidence="2">Secreted</location>
        <location evidence="2">Extracellular space</location>
        <location evidence="2">Extracellular matrix</location>
    </subcellularLocation>
</comment>
<dbReference type="InterPro" id="IPR003598">
    <property type="entry name" value="Ig_sub2"/>
</dbReference>
<accession>A0AA89BZQ1</accession>
<feature type="disulfide bond" evidence="15">
    <location>
        <begin position="1972"/>
        <end position="1989"/>
    </location>
</feature>
<keyword evidence="4" id="KW-0272">Extracellular matrix</keyword>
<feature type="domain" description="Ig-like" evidence="19">
    <location>
        <begin position="1526"/>
        <end position="1606"/>
    </location>
</feature>
<dbReference type="InterPro" id="IPR052235">
    <property type="entry name" value="Nephronectin_domain"/>
</dbReference>
<evidence type="ECO:0000256" key="7">
    <source>
        <dbReference type="ARBA" id="ARBA00022692"/>
    </source>
</evidence>
<evidence type="ECO:0000256" key="2">
    <source>
        <dbReference type="ARBA" id="ARBA00004498"/>
    </source>
</evidence>
<evidence type="ECO:0000313" key="21">
    <source>
        <dbReference type="Proteomes" id="UP001186944"/>
    </source>
</evidence>
<evidence type="ECO:0000256" key="9">
    <source>
        <dbReference type="ARBA" id="ARBA00022737"/>
    </source>
</evidence>
<feature type="domain" description="EGF-like" evidence="18">
    <location>
        <begin position="1819"/>
        <end position="1858"/>
    </location>
</feature>
<dbReference type="SUPFAM" id="SSF48726">
    <property type="entry name" value="Immunoglobulin"/>
    <property type="match status" value="1"/>
</dbReference>
<dbReference type="SMART" id="SM00179">
    <property type="entry name" value="EGF_CA"/>
    <property type="match status" value="9"/>
</dbReference>
<evidence type="ECO:0000256" key="15">
    <source>
        <dbReference type="PROSITE-ProRule" id="PRU00076"/>
    </source>
</evidence>
<evidence type="ECO:0000313" key="20">
    <source>
        <dbReference type="EMBL" id="KAK3102630.1"/>
    </source>
</evidence>
<dbReference type="Pfam" id="PF07645">
    <property type="entry name" value="EGF_CA"/>
    <property type="match status" value="6"/>
</dbReference>
<dbReference type="PANTHER" id="PTHR24050:SF27">
    <property type="entry name" value="FIBRILLIN-1"/>
    <property type="match status" value="1"/>
</dbReference>
<dbReference type="Gene3D" id="2.60.40.10">
    <property type="entry name" value="Immunoglobulins"/>
    <property type="match status" value="1"/>
</dbReference>
<dbReference type="FunFam" id="2.10.25.10:FF:000002">
    <property type="entry name" value="Latent-transforming growth factor beta-binding protein 3"/>
    <property type="match status" value="1"/>
</dbReference>
<dbReference type="CDD" id="cd00054">
    <property type="entry name" value="EGF_CA"/>
    <property type="match status" value="5"/>
</dbReference>
<evidence type="ECO:0000256" key="4">
    <source>
        <dbReference type="ARBA" id="ARBA00022530"/>
    </source>
</evidence>
<dbReference type="InterPro" id="IPR000152">
    <property type="entry name" value="EGF-type_Asp/Asn_hydroxyl_site"/>
</dbReference>
<feature type="domain" description="EGF-like" evidence="18">
    <location>
        <begin position="1740"/>
        <end position="1776"/>
    </location>
</feature>
<feature type="domain" description="EGF-like" evidence="18">
    <location>
        <begin position="126"/>
        <end position="166"/>
    </location>
</feature>
<dbReference type="PROSITE" id="PS01186">
    <property type="entry name" value="EGF_2"/>
    <property type="match status" value="4"/>
</dbReference>
<dbReference type="FunFam" id="2.10.25.10:FF:000037">
    <property type="entry name" value="Signal peptide, CUB domain and EGF-like domain-containing 2"/>
    <property type="match status" value="1"/>
</dbReference>
<dbReference type="PROSITE" id="PS00010">
    <property type="entry name" value="ASX_HYDROXYL"/>
    <property type="match status" value="6"/>
</dbReference>
<dbReference type="SUPFAM" id="SSF57196">
    <property type="entry name" value="EGF/Laminin"/>
    <property type="match status" value="5"/>
</dbReference>
<evidence type="ECO:0000256" key="17">
    <source>
        <dbReference type="SAM" id="Phobius"/>
    </source>
</evidence>
<comment type="caution">
    <text evidence="20">The sequence shown here is derived from an EMBL/GenBank/DDBJ whole genome shotgun (WGS) entry which is preliminary data.</text>
</comment>
<keyword evidence="6" id="KW-0254">Endocytosis</keyword>
<feature type="domain" description="EGF-like" evidence="18">
    <location>
        <begin position="3"/>
        <end position="43"/>
    </location>
</feature>
<keyword evidence="13" id="KW-0675">Receptor</keyword>
<dbReference type="EMBL" id="VSWD01000005">
    <property type="protein sequence ID" value="KAK3102630.1"/>
    <property type="molecule type" value="Genomic_DNA"/>
</dbReference>
<dbReference type="FunFam" id="2.10.25.10:FF:000038">
    <property type="entry name" value="Fibrillin 2"/>
    <property type="match status" value="1"/>
</dbReference>
<dbReference type="SMART" id="SM00409">
    <property type="entry name" value="IG"/>
    <property type="match status" value="1"/>
</dbReference>
<dbReference type="InterPro" id="IPR036179">
    <property type="entry name" value="Ig-like_dom_sf"/>
</dbReference>
<keyword evidence="12 15" id="KW-1015">Disulfide bond</keyword>
<comment type="similarity">
    <text evidence="3">Belongs to the fibulin family.</text>
</comment>
<dbReference type="SMART" id="SM00181">
    <property type="entry name" value="EGF"/>
    <property type="match status" value="13"/>
</dbReference>
<dbReference type="Proteomes" id="UP001186944">
    <property type="component" value="Unassembled WGS sequence"/>
</dbReference>
<dbReference type="InterPro" id="IPR003599">
    <property type="entry name" value="Ig_sub"/>
</dbReference>
<proteinExistence type="inferred from homology"/>
<evidence type="ECO:0000256" key="12">
    <source>
        <dbReference type="ARBA" id="ARBA00023157"/>
    </source>
</evidence>
<keyword evidence="16" id="KW-0175">Coiled coil</keyword>
<evidence type="ECO:0000256" key="14">
    <source>
        <dbReference type="ARBA" id="ARBA00023180"/>
    </source>
</evidence>
<dbReference type="InterPro" id="IPR026823">
    <property type="entry name" value="cEGF"/>
</dbReference>
<gene>
    <name evidence="20" type="ORF">FSP39_012769</name>
</gene>
<dbReference type="InterPro" id="IPR001881">
    <property type="entry name" value="EGF-like_Ca-bd_dom"/>
</dbReference>
<dbReference type="GO" id="GO:0016020">
    <property type="term" value="C:membrane"/>
    <property type="evidence" value="ECO:0007669"/>
    <property type="project" value="UniProtKB-SubCell"/>
</dbReference>
<name>A0AA89BZQ1_PINIB</name>
<dbReference type="InterPro" id="IPR009030">
    <property type="entry name" value="Growth_fac_rcpt_cys_sf"/>
</dbReference>
<evidence type="ECO:0000256" key="13">
    <source>
        <dbReference type="ARBA" id="ARBA00023170"/>
    </source>
</evidence>
<evidence type="ECO:0000259" key="19">
    <source>
        <dbReference type="PROSITE" id="PS50835"/>
    </source>
</evidence>
<dbReference type="Gene3D" id="2.10.25.10">
    <property type="entry name" value="Laminin"/>
    <property type="match status" value="11"/>
</dbReference>
<feature type="transmembrane region" description="Helical" evidence="17">
    <location>
        <begin position="2177"/>
        <end position="2201"/>
    </location>
</feature>
<dbReference type="FunFam" id="2.10.25.10:FF:000009">
    <property type="entry name" value="Low-density lipoprotein receptor isoform 1"/>
    <property type="match status" value="1"/>
</dbReference>
<evidence type="ECO:0000256" key="8">
    <source>
        <dbReference type="ARBA" id="ARBA00022729"/>
    </source>
</evidence>
<dbReference type="Pfam" id="PF12662">
    <property type="entry name" value="cEGF"/>
    <property type="match status" value="1"/>
</dbReference>
<reference evidence="20" key="1">
    <citation type="submission" date="2019-08" db="EMBL/GenBank/DDBJ databases">
        <title>The improved chromosome-level genome for the pearl oyster Pinctada fucata martensii using PacBio sequencing and Hi-C.</title>
        <authorList>
            <person name="Zheng Z."/>
        </authorList>
    </citation>
    <scope>NUCLEOTIDE SEQUENCE</scope>
    <source>
        <strain evidence="20">ZZ-2019</strain>
        <tissue evidence="20">Adductor muscle</tissue>
    </source>
</reference>
<evidence type="ECO:0000259" key="18">
    <source>
        <dbReference type="PROSITE" id="PS50026"/>
    </source>
</evidence>
<comment type="caution">
    <text evidence="15">Lacks conserved residue(s) required for the propagation of feature annotation.</text>
</comment>
<protein>
    <submittedName>
        <fullName evidence="20">Uncharacterized protein</fullName>
    </submittedName>
</protein>
<dbReference type="PROSITE" id="PS50026">
    <property type="entry name" value="EGF_3"/>
    <property type="match status" value="5"/>
</dbReference>
<dbReference type="InterPro" id="IPR007110">
    <property type="entry name" value="Ig-like_dom"/>
</dbReference>
<evidence type="ECO:0000256" key="1">
    <source>
        <dbReference type="ARBA" id="ARBA00004479"/>
    </source>
</evidence>
<keyword evidence="9" id="KW-0677">Repeat</keyword>
<keyword evidence="4" id="KW-0964">Secreted</keyword>
<evidence type="ECO:0000256" key="3">
    <source>
        <dbReference type="ARBA" id="ARBA00006127"/>
    </source>
</evidence>
<dbReference type="InterPro" id="IPR013783">
    <property type="entry name" value="Ig-like_fold"/>
</dbReference>
<dbReference type="PROSITE" id="PS50835">
    <property type="entry name" value="IG_LIKE"/>
    <property type="match status" value="1"/>
</dbReference>
<evidence type="ECO:0000256" key="10">
    <source>
        <dbReference type="ARBA" id="ARBA00022989"/>
    </source>
</evidence>
<dbReference type="PROSITE" id="PS01187">
    <property type="entry name" value="EGF_CA"/>
    <property type="match status" value="3"/>
</dbReference>
<keyword evidence="14" id="KW-0325">Glycoprotein</keyword>
<keyword evidence="5 15" id="KW-0245">EGF-like domain</keyword>